<keyword evidence="7" id="KW-1185">Reference proteome</keyword>
<name>A0ABZ3ISF7_9FIRM</name>
<proteinExistence type="inferred from homology"/>
<sequence length="385" mass="41171">MRNKKIIGMILVVLSVVTSLVGLTGCSNTVSQKVLKIGVIGPESGGAAQLGQGQRKAIQLAVDEINAQKLAGDWKLEAYFEDDEGNPTKSASATNKLIQQSQVNVIIGAIHSSATLADMVITQRTGIPQLTAGSTGASITEQGNKWVFRTAVNDEFQANALLKYAKDVTKVTKIATLTAADDYGQSGEKLLIIAAQKEGLELTNKSTYNNGDKDFKPQLLSIKDSGAQAIFMWGLYNDAALIAKQAKQLGLNVQLFGASGMAAQKLIELGGDAVQGLILTQTFLPSSPDQKVSEFVNKYKNQYQEDPIPHAAQAYDTVYILADAVKKANSNKPDALRDAIAKTTGLKLVTGNPQFDDKGNDIGKHLLITAIKGNMYELIQTVSTN</sequence>
<feature type="domain" description="Leucine-binding protein" evidence="5">
    <location>
        <begin position="35"/>
        <end position="365"/>
    </location>
</feature>
<gene>
    <name evidence="6" type="primary">braC_4</name>
    <name evidence="6" type="ORF">SPSIL_048720</name>
</gene>
<evidence type="ECO:0000313" key="7">
    <source>
        <dbReference type="Proteomes" id="UP000216752"/>
    </source>
</evidence>
<dbReference type="CDD" id="cd19988">
    <property type="entry name" value="PBP1_ABC_HAAT-like"/>
    <property type="match status" value="1"/>
</dbReference>
<keyword evidence="2" id="KW-0813">Transport</keyword>
<dbReference type="InterPro" id="IPR028082">
    <property type="entry name" value="Peripla_BP_I"/>
</dbReference>
<reference evidence="6" key="1">
    <citation type="submission" date="2024-05" db="EMBL/GenBank/DDBJ databases">
        <title>Isolation and characterization of Sporomusa carbonis sp. nov., a carboxydotrophic hydrogenogen in the genus of Sporomusa isolated from a charcoal burning pile.</title>
        <authorList>
            <person name="Boeer T."/>
            <person name="Rosenbaum F."/>
            <person name="Eysell L."/>
            <person name="Mueller V."/>
            <person name="Daniel R."/>
            <person name="Poehlein A."/>
        </authorList>
    </citation>
    <scope>NUCLEOTIDE SEQUENCE [LARGE SCALE GENOMIC DNA]</scope>
    <source>
        <strain evidence="6">DSM 10669</strain>
    </source>
</reference>
<evidence type="ECO:0000256" key="3">
    <source>
        <dbReference type="ARBA" id="ARBA00022729"/>
    </source>
</evidence>
<dbReference type="PROSITE" id="PS51257">
    <property type="entry name" value="PROKAR_LIPOPROTEIN"/>
    <property type="match status" value="1"/>
</dbReference>
<evidence type="ECO:0000256" key="1">
    <source>
        <dbReference type="ARBA" id="ARBA00010062"/>
    </source>
</evidence>
<organism evidence="6 7">
    <name type="scientific">Sporomusa silvacetica DSM 10669</name>
    <dbReference type="NCBI Taxonomy" id="1123289"/>
    <lineage>
        <taxon>Bacteria</taxon>
        <taxon>Bacillati</taxon>
        <taxon>Bacillota</taxon>
        <taxon>Negativicutes</taxon>
        <taxon>Selenomonadales</taxon>
        <taxon>Sporomusaceae</taxon>
        <taxon>Sporomusa</taxon>
    </lineage>
</organism>
<dbReference type="PANTHER" id="PTHR30483">
    <property type="entry name" value="LEUCINE-SPECIFIC-BINDING PROTEIN"/>
    <property type="match status" value="1"/>
</dbReference>
<evidence type="ECO:0000256" key="4">
    <source>
        <dbReference type="ARBA" id="ARBA00022970"/>
    </source>
</evidence>
<dbReference type="PRINTS" id="PR00337">
    <property type="entry name" value="LEUILEVALBP"/>
</dbReference>
<keyword evidence="4" id="KW-0029">Amino-acid transport</keyword>
<evidence type="ECO:0000313" key="6">
    <source>
        <dbReference type="EMBL" id="XFO68649.1"/>
    </source>
</evidence>
<evidence type="ECO:0000256" key="2">
    <source>
        <dbReference type="ARBA" id="ARBA00022448"/>
    </source>
</evidence>
<accession>A0ABZ3ISF7</accession>
<dbReference type="InterPro" id="IPR000709">
    <property type="entry name" value="Leu_Ile_Val-bd"/>
</dbReference>
<dbReference type="Pfam" id="PF13458">
    <property type="entry name" value="Peripla_BP_6"/>
    <property type="match status" value="1"/>
</dbReference>
<protein>
    <submittedName>
        <fullName evidence="6">Leucine-, isoleucine-, valine-, threonine-, and alanine-binding protein</fullName>
    </submittedName>
</protein>
<comment type="similarity">
    <text evidence="1">Belongs to the leucine-binding protein family.</text>
</comment>
<dbReference type="Gene3D" id="3.40.50.2300">
    <property type="match status" value="2"/>
</dbReference>
<dbReference type="RefSeq" id="WP_094607016.1">
    <property type="nucleotide sequence ID" value="NZ_CP155573.1"/>
</dbReference>
<dbReference type="InterPro" id="IPR051010">
    <property type="entry name" value="BCAA_transport"/>
</dbReference>
<dbReference type="SUPFAM" id="SSF53822">
    <property type="entry name" value="Periplasmic binding protein-like I"/>
    <property type="match status" value="1"/>
</dbReference>
<dbReference type="Proteomes" id="UP000216752">
    <property type="component" value="Chromosome"/>
</dbReference>
<evidence type="ECO:0000259" key="5">
    <source>
        <dbReference type="Pfam" id="PF13458"/>
    </source>
</evidence>
<dbReference type="PANTHER" id="PTHR30483:SF6">
    <property type="entry name" value="PERIPLASMIC BINDING PROTEIN OF ABC TRANSPORTER FOR NATURAL AMINO ACIDS"/>
    <property type="match status" value="1"/>
</dbReference>
<dbReference type="EMBL" id="CP155573">
    <property type="protein sequence ID" value="XFO68649.1"/>
    <property type="molecule type" value="Genomic_DNA"/>
</dbReference>
<keyword evidence="3" id="KW-0732">Signal</keyword>
<dbReference type="InterPro" id="IPR028081">
    <property type="entry name" value="Leu-bd"/>
</dbReference>